<evidence type="ECO:0000313" key="1">
    <source>
        <dbReference type="EMBL" id="KFG89077.1"/>
    </source>
</evidence>
<proteinExistence type="predicted"/>
<sequence>MEEFTLTTIARSRLAEETDPRHHAMLETIIRHLTAAWNKDVAGRVATLSEDYSYFLWENGINLGPTSKEACYQFYEYVFGTGVTSDYVPDVFIMADNYIICEGTEIAECDGADAGRLGAVGAKAGEHWRNAVQACVLWKFAPDGMSLKSVSAYMTPSLSDPANWKRIADEPAEPVLASH</sequence>
<evidence type="ECO:0008006" key="3">
    <source>
        <dbReference type="Google" id="ProtNLM"/>
    </source>
</evidence>
<dbReference type="EMBL" id="JFZA02000035">
    <property type="protein sequence ID" value="KFG89077.1"/>
    <property type="molecule type" value="Genomic_DNA"/>
</dbReference>
<comment type="caution">
    <text evidence="1">The sequence shown here is derived from an EMBL/GenBank/DDBJ whole genome shotgun (WGS) entry which is preliminary data.</text>
</comment>
<keyword evidence="2" id="KW-1185">Reference proteome</keyword>
<name>A0A086P6Q9_SPHHM</name>
<dbReference type="PATRIC" id="fig|1219045.3.peg.3190"/>
<dbReference type="Proteomes" id="UP000024284">
    <property type="component" value="Unassembled WGS sequence"/>
</dbReference>
<organism evidence="1 2">
    <name type="scientific">Sphingobium herbicidovorans (strain ATCC 700291 / DSM 11019 / CCUG 56400 / KCTC 2939 / LMG 18315 / NBRC 16415 / MH)</name>
    <name type="common">Sphingomonas herbicidovorans</name>
    <dbReference type="NCBI Taxonomy" id="1219045"/>
    <lineage>
        <taxon>Bacteria</taxon>
        <taxon>Pseudomonadati</taxon>
        <taxon>Pseudomonadota</taxon>
        <taxon>Alphaproteobacteria</taxon>
        <taxon>Sphingomonadales</taxon>
        <taxon>Sphingomonadaceae</taxon>
        <taxon>Sphingobium</taxon>
    </lineage>
</organism>
<reference evidence="1" key="1">
    <citation type="submission" date="2014-08" db="EMBL/GenBank/DDBJ databases">
        <title>Draft genome sequences of Sphingobium herbicidovorans.</title>
        <authorList>
            <person name="Gan H.M."/>
            <person name="Gan H.Y."/>
            <person name="Savka M.A."/>
        </authorList>
    </citation>
    <scope>NUCLEOTIDE SEQUENCE [LARGE SCALE GENOMIC DNA]</scope>
    <source>
        <strain evidence="1">NBRC 16415</strain>
    </source>
</reference>
<protein>
    <recommendedName>
        <fullName evidence="3">SnoaL-like domain-containing protein</fullName>
    </recommendedName>
</protein>
<dbReference type="STRING" id="76947.GCA_002080435_01518"/>
<gene>
    <name evidence="1" type="ORF">BV98_003143</name>
</gene>
<dbReference type="AlphaFoldDB" id="A0A086P6Q9"/>
<accession>A0A086P6Q9</accession>
<dbReference type="RefSeq" id="WP_037467864.1">
    <property type="nucleotide sequence ID" value="NZ_BCZD01000050.1"/>
</dbReference>
<evidence type="ECO:0000313" key="2">
    <source>
        <dbReference type="Proteomes" id="UP000024284"/>
    </source>
</evidence>
<dbReference type="OrthoDB" id="4542738at2"/>